<reference evidence="2" key="2">
    <citation type="submission" date="2025-08" db="UniProtKB">
        <authorList>
            <consortium name="Ensembl"/>
        </authorList>
    </citation>
    <scope>IDENTIFICATION</scope>
</reference>
<dbReference type="InterPro" id="IPR013216">
    <property type="entry name" value="Methyltransf_11"/>
</dbReference>
<protein>
    <recommendedName>
        <fullName evidence="1">Methyltransferase type 11 domain-containing protein</fullName>
    </recommendedName>
</protein>
<evidence type="ECO:0000313" key="2">
    <source>
        <dbReference type="Ensembl" id="ENSDCDP00010002042.1"/>
    </source>
</evidence>
<evidence type="ECO:0000259" key="1">
    <source>
        <dbReference type="Pfam" id="PF08241"/>
    </source>
</evidence>
<reference evidence="2 3" key="1">
    <citation type="submission" date="2020-06" db="EMBL/GenBank/DDBJ databases">
        <authorList>
            <consortium name="Wellcome Sanger Institute Data Sharing"/>
        </authorList>
    </citation>
    <scope>NUCLEOTIDE SEQUENCE [LARGE SCALE GENOMIC DNA]</scope>
</reference>
<dbReference type="SUPFAM" id="SSF53335">
    <property type="entry name" value="S-adenosyl-L-methionine-dependent methyltransferases"/>
    <property type="match status" value="1"/>
</dbReference>
<dbReference type="PANTHER" id="PTHR43675">
    <property type="entry name" value="ARSENITE METHYLTRANSFERASE"/>
    <property type="match status" value="1"/>
</dbReference>
<dbReference type="PANTHER" id="PTHR43675:SF1">
    <property type="entry name" value="RIKEN CDNA 2700097O09 GENE"/>
    <property type="match status" value="1"/>
</dbReference>
<dbReference type="Proteomes" id="UP000694580">
    <property type="component" value="Chromosome 1"/>
</dbReference>
<gene>
    <name evidence="2" type="primary">zgc:109986</name>
</gene>
<sequence length="301" mass="34179">MNCSDARKEILRIVSQVEPRELPSLLEWLKHSDDLDDCIHDNNKVILKSIADDLRSCLPLEAVLSSESLTIQKTMQNPRPTVHVDAFLYDDKAVDALCEEGKMSSNYCLGCGSHSTAPLDFISHSFSIPELQFIFQQVLPDLTGRLVVDVGSRLGAVLYGGYLYSSAARLVGVEISTEFVHLQNMAVEKYGFSDRIEVIHADICSQVSLLQETDVLIMNNVFEYFLHPSDQIKAWDCIRQHFRKREALLLTVPSIRDSLTKLKINNVVDISGWVEEVCLNYDKYRKCDPDSLKEIHLYRVL</sequence>
<dbReference type="Pfam" id="PF08241">
    <property type="entry name" value="Methyltransf_11"/>
    <property type="match status" value="1"/>
</dbReference>
<name>A0AAY3ZYZ2_9TELE</name>
<dbReference type="Ensembl" id="ENSDCDT00010002129.1">
    <property type="protein sequence ID" value="ENSDCDP00010002042.1"/>
    <property type="gene ID" value="ENSDCDG00010001023.1"/>
</dbReference>
<dbReference type="CDD" id="cd02440">
    <property type="entry name" value="AdoMet_MTases"/>
    <property type="match status" value="1"/>
</dbReference>
<reference evidence="2" key="3">
    <citation type="submission" date="2025-09" db="UniProtKB">
        <authorList>
            <consortium name="Ensembl"/>
        </authorList>
    </citation>
    <scope>IDENTIFICATION</scope>
</reference>
<organism evidence="2 3">
    <name type="scientific">Denticeps clupeoides</name>
    <name type="common">denticle herring</name>
    <dbReference type="NCBI Taxonomy" id="299321"/>
    <lineage>
        <taxon>Eukaryota</taxon>
        <taxon>Metazoa</taxon>
        <taxon>Chordata</taxon>
        <taxon>Craniata</taxon>
        <taxon>Vertebrata</taxon>
        <taxon>Euteleostomi</taxon>
        <taxon>Actinopterygii</taxon>
        <taxon>Neopterygii</taxon>
        <taxon>Teleostei</taxon>
        <taxon>Clupei</taxon>
        <taxon>Clupeiformes</taxon>
        <taxon>Denticipitoidei</taxon>
        <taxon>Denticipitidae</taxon>
        <taxon>Denticeps</taxon>
    </lineage>
</organism>
<dbReference type="Gene3D" id="3.40.50.150">
    <property type="entry name" value="Vaccinia Virus protein VP39"/>
    <property type="match status" value="1"/>
</dbReference>
<accession>A0AAY3ZYZ2</accession>
<proteinExistence type="predicted"/>
<dbReference type="GO" id="GO:0008757">
    <property type="term" value="F:S-adenosylmethionine-dependent methyltransferase activity"/>
    <property type="evidence" value="ECO:0007669"/>
    <property type="project" value="InterPro"/>
</dbReference>
<feature type="domain" description="Methyltransferase type 11" evidence="1">
    <location>
        <begin position="149"/>
        <end position="241"/>
    </location>
</feature>
<evidence type="ECO:0000313" key="3">
    <source>
        <dbReference type="Proteomes" id="UP000694580"/>
    </source>
</evidence>
<dbReference type="InterPro" id="IPR026669">
    <property type="entry name" value="Arsenite_MeTrfase-like"/>
</dbReference>
<dbReference type="InterPro" id="IPR029063">
    <property type="entry name" value="SAM-dependent_MTases_sf"/>
</dbReference>
<dbReference type="AlphaFoldDB" id="A0AAY3ZYZ2"/>
<keyword evidence="3" id="KW-1185">Reference proteome</keyword>
<dbReference type="GeneTree" id="ENSGT00390000012799"/>